<comment type="caution">
    <text evidence="2">The sequence shown here is derived from an EMBL/GenBank/DDBJ whole genome shotgun (WGS) entry which is preliminary data.</text>
</comment>
<sequence>MAGYWIAHVNVKDAEKFTRYMEIAPKVIQQYGGKLLVCGGASESLEGQAFQQHVVIEFESLDAAKACYLSEEYQKAKAVREGAGEVMVTLLESL</sequence>
<dbReference type="SUPFAM" id="SSF54909">
    <property type="entry name" value="Dimeric alpha+beta barrel"/>
    <property type="match status" value="1"/>
</dbReference>
<evidence type="ECO:0000259" key="1">
    <source>
        <dbReference type="Pfam" id="PF07045"/>
    </source>
</evidence>
<dbReference type="Proteomes" id="UP001339883">
    <property type="component" value="Unassembled WGS sequence"/>
</dbReference>
<proteinExistence type="predicted"/>
<dbReference type="PANTHER" id="PTHR41521:SF4">
    <property type="entry name" value="BLR0684 PROTEIN"/>
    <property type="match status" value="1"/>
</dbReference>
<dbReference type="PANTHER" id="PTHR41521">
    <property type="match status" value="1"/>
</dbReference>
<keyword evidence="3" id="KW-1185">Reference proteome</keyword>
<protein>
    <submittedName>
        <fullName evidence="2">DUF1330 domain-containing protein</fullName>
    </submittedName>
</protein>
<dbReference type="InterPro" id="IPR010753">
    <property type="entry name" value="DUF1330"/>
</dbReference>
<gene>
    <name evidence="2" type="ORF">I2F25_09785</name>
</gene>
<dbReference type="Pfam" id="PF07045">
    <property type="entry name" value="DUF1330"/>
    <property type="match status" value="1"/>
</dbReference>
<accession>A0ABU6DTZ1</accession>
<feature type="domain" description="DUF1330" evidence="1">
    <location>
        <begin position="3"/>
        <end position="92"/>
    </location>
</feature>
<dbReference type="InterPro" id="IPR011008">
    <property type="entry name" value="Dimeric_a/b-barrel"/>
</dbReference>
<dbReference type="RefSeq" id="WP_195772054.1">
    <property type="nucleotide sequence ID" value="NZ_VTDN01000007.1"/>
</dbReference>
<dbReference type="EMBL" id="VTDN01000007">
    <property type="protein sequence ID" value="MEB5477329.1"/>
    <property type="molecule type" value="Genomic_DNA"/>
</dbReference>
<organism evidence="2 3">
    <name type="scientific">Acinetobacter pollinis</name>
    <dbReference type="NCBI Taxonomy" id="2605270"/>
    <lineage>
        <taxon>Bacteria</taxon>
        <taxon>Pseudomonadati</taxon>
        <taxon>Pseudomonadota</taxon>
        <taxon>Gammaproteobacteria</taxon>
        <taxon>Moraxellales</taxon>
        <taxon>Moraxellaceae</taxon>
        <taxon>Acinetobacter</taxon>
    </lineage>
</organism>
<dbReference type="Gene3D" id="3.30.70.100">
    <property type="match status" value="1"/>
</dbReference>
<evidence type="ECO:0000313" key="3">
    <source>
        <dbReference type="Proteomes" id="UP001339883"/>
    </source>
</evidence>
<reference evidence="2 3" key="1">
    <citation type="submission" date="2019-08" db="EMBL/GenBank/DDBJ databases">
        <title>Five species of Acinetobacter isolated from floral nectar and animal pollinators.</title>
        <authorList>
            <person name="Hendry T.A."/>
        </authorList>
    </citation>
    <scope>NUCLEOTIDE SEQUENCE [LARGE SCALE GENOMIC DNA]</scope>
    <source>
        <strain evidence="2 3">MD18.27</strain>
    </source>
</reference>
<evidence type="ECO:0000313" key="2">
    <source>
        <dbReference type="EMBL" id="MEB5477329.1"/>
    </source>
</evidence>
<name>A0ABU6DTZ1_9GAMM</name>